<evidence type="ECO:0000259" key="4">
    <source>
        <dbReference type="PROSITE" id="PS50932"/>
    </source>
</evidence>
<dbReference type="EMBL" id="SSWH01000005">
    <property type="protein sequence ID" value="THJ66849.1"/>
    <property type="molecule type" value="Genomic_DNA"/>
</dbReference>
<dbReference type="PROSITE" id="PS50932">
    <property type="entry name" value="HTH_LACI_2"/>
    <property type="match status" value="1"/>
</dbReference>
<feature type="domain" description="HTH lacI-type" evidence="4">
    <location>
        <begin position="2"/>
        <end position="56"/>
    </location>
</feature>
<dbReference type="SUPFAM" id="SSF53822">
    <property type="entry name" value="Periplasmic binding protein-like I"/>
    <property type="match status" value="1"/>
</dbReference>
<organism evidence="5 6">
    <name type="scientific">Arthrobacter echini</name>
    <dbReference type="NCBI Taxonomy" id="1529066"/>
    <lineage>
        <taxon>Bacteria</taxon>
        <taxon>Bacillati</taxon>
        <taxon>Actinomycetota</taxon>
        <taxon>Actinomycetes</taxon>
        <taxon>Micrococcales</taxon>
        <taxon>Micrococcaceae</taxon>
        <taxon>Arthrobacter</taxon>
    </lineage>
</organism>
<dbReference type="OrthoDB" id="3510266at2"/>
<gene>
    <name evidence="5" type="ORF">E8P82_07150</name>
</gene>
<dbReference type="GO" id="GO:0000976">
    <property type="term" value="F:transcription cis-regulatory region binding"/>
    <property type="evidence" value="ECO:0007669"/>
    <property type="project" value="TreeGrafter"/>
</dbReference>
<sequence length="347" mass="37033">MIGIKDVARAAGVSQATASRALSGRGSVSEQTRDRVRAAAADLGFQVSYHASSLATGRSRNIGVVLPYVNRWYFSTVLGGLTRQIIDAGYDLTLYDFRGGLHRQSVLNDFLLRKRLDGVITVGLRLDDADATRLLSLGIPIVSIGGSLPGIASLTVDERAIGRLTADHLVSLGHTRIAHIGGEHESDLYFHISRSRREGYHASVDAAGLERRSAWSVISDYTVNSAYAVAKSLLADPHNRPTAVCCASDEMAIGVILAARDLGLHVPEQLSVIGVDNHPLGAVFQLTTIDQFVEEQGTRAALALLDELGDAQEGSSGVLPGLSELPLEMVVRSSTAAPDETQNPTFQ</sequence>
<dbReference type="GO" id="GO:0003700">
    <property type="term" value="F:DNA-binding transcription factor activity"/>
    <property type="evidence" value="ECO:0007669"/>
    <property type="project" value="TreeGrafter"/>
</dbReference>
<dbReference type="PANTHER" id="PTHR30146">
    <property type="entry name" value="LACI-RELATED TRANSCRIPTIONAL REPRESSOR"/>
    <property type="match status" value="1"/>
</dbReference>
<keyword evidence="2" id="KW-0238">DNA-binding</keyword>
<keyword evidence="6" id="KW-1185">Reference proteome</keyword>
<accession>A0A4V3Z5T4</accession>
<reference evidence="5 6" key="1">
    <citation type="submission" date="2019-04" db="EMBL/GenBank/DDBJ databases">
        <authorList>
            <person name="Liu Q."/>
            <person name="Xin Y.-H."/>
        </authorList>
    </citation>
    <scope>NUCLEOTIDE SEQUENCE [LARGE SCALE GENOMIC DNA]</scope>
    <source>
        <strain evidence="5 6">AM23</strain>
    </source>
</reference>
<dbReference type="InterPro" id="IPR046335">
    <property type="entry name" value="LacI/GalR-like_sensor"/>
</dbReference>
<dbReference type="InterPro" id="IPR000843">
    <property type="entry name" value="HTH_LacI"/>
</dbReference>
<dbReference type="SMART" id="SM00354">
    <property type="entry name" value="HTH_LACI"/>
    <property type="match status" value="1"/>
</dbReference>
<dbReference type="Gene3D" id="1.10.260.40">
    <property type="entry name" value="lambda repressor-like DNA-binding domains"/>
    <property type="match status" value="1"/>
</dbReference>
<dbReference type="Pfam" id="PF13377">
    <property type="entry name" value="Peripla_BP_3"/>
    <property type="match status" value="1"/>
</dbReference>
<dbReference type="CDD" id="cd06267">
    <property type="entry name" value="PBP1_LacI_sugar_binding-like"/>
    <property type="match status" value="1"/>
</dbReference>
<evidence type="ECO:0000256" key="3">
    <source>
        <dbReference type="ARBA" id="ARBA00023163"/>
    </source>
</evidence>
<evidence type="ECO:0000313" key="5">
    <source>
        <dbReference type="EMBL" id="THJ66849.1"/>
    </source>
</evidence>
<evidence type="ECO:0000313" key="6">
    <source>
        <dbReference type="Proteomes" id="UP000305233"/>
    </source>
</evidence>
<dbReference type="PANTHER" id="PTHR30146:SF153">
    <property type="entry name" value="LACTOSE OPERON REPRESSOR"/>
    <property type="match status" value="1"/>
</dbReference>
<proteinExistence type="predicted"/>
<keyword evidence="1" id="KW-0805">Transcription regulation</keyword>
<dbReference type="Gene3D" id="3.40.50.2300">
    <property type="match status" value="2"/>
</dbReference>
<evidence type="ECO:0000256" key="2">
    <source>
        <dbReference type="ARBA" id="ARBA00023125"/>
    </source>
</evidence>
<dbReference type="InterPro" id="IPR028082">
    <property type="entry name" value="Peripla_BP_I"/>
</dbReference>
<dbReference type="PROSITE" id="PS00356">
    <property type="entry name" value="HTH_LACI_1"/>
    <property type="match status" value="1"/>
</dbReference>
<dbReference type="AlphaFoldDB" id="A0A4V3Z5T4"/>
<evidence type="ECO:0000256" key="1">
    <source>
        <dbReference type="ARBA" id="ARBA00023015"/>
    </source>
</evidence>
<keyword evidence="3" id="KW-0804">Transcription</keyword>
<dbReference type="Pfam" id="PF00356">
    <property type="entry name" value="LacI"/>
    <property type="match status" value="1"/>
</dbReference>
<dbReference type="InterPro" id="IPR010982">
    <property type="entry name" value="Lambda_DNA-bd_dom_sf"/>
</dbReference>
<protein>
    <submittedName>
        <fullName evidence="5">LacI family transcriptional regulator</fullName>
    </submittedName>
</protein>
<dbReference type="SUPFAM" id="SSF47413">
    <property type="entry name" value="lambda repressor-like DNA-binding domains"/>
    <property type="match status" value="1"/>
</dbReference>
<comment type="caution">
    <text evidence="5">The sequence shown here is derived from an EMBL/GenBank/DDBJ whole genome shotgun (WGS) entry which is preliminary data.</text>
</comment>
<dbReference type="CDD" id="cd01392">
    <property type="entry name" value="HTH_LacI"/>
    <property type="match status" value="1"/>
</dbReference>
<name>A0A4V3Z5T4_9MICC</name>
<dbReference type="Proteomes" id="UP000305233">
    <property type="component" value="Unassembled WGS sequence"/>
</dbReference>